<dbReference type="PANTHER" id="PTHR36566:SF1">
    <property type="entry name" value="PYRIDINIUM-3,5-BISTHIOCARBOXYLIC ACID MONONUCLEOTIDE NICKEL INSERTION PROTEIN"/>
    <property type="match status" value="1"/>
</dbReference>
<evidence type="ECO:0008006" key="3">
    <source>
        <dbReference type="Google" id="ProtNLM"/>
    </source>
</evidence>
<proteinExistence type="predicted"/>
<dbReference type="EMBL" id="BARV01017262">
    <property type="protein sequence ID" value="GAI21306.1"/>
    <property type="molecule type" value="Genomic_DNA"/>
</dbReference>
<dbReference type="NCBIfam" id="TIGR00299">
    <property type="entry name" value="nickel pincer cofactor biosynthesis protein LarC"/>
    <property type="match status" value="1"/>
</dbReference>
<reference evidence="2" key="1">
    <citation type="journal article" date="2014" name="Front. Microbiol.">
        <title>High frequency of phylogenetically diverse reductive dehalogenase-homologous genes in deep subseafloor sedimentary metagenomes.</title>
        <authorList>
            <person name="Kawai M."/>
            <person name="Futagami T."/>
            <person name="Toyoda A."/>
            <person name="Takaki Y."/>
            <person name="Nishi S."/>
            <person name="Hori S."/>
            <person name="Arai W."/>
            <person name="Tsubouchi T."/>
            <person name="Morono Y."/>
            <person name="Uchiyama I."/>
            <person name="Ito T."/>
            <person name="Fujiyama A."/>
            <person name="Inagaki F."/>
            <person name="Takami H."/>
        </authorList>
    </citation>
    <scope>NUCLEOTIDE SEQUENCE</scope>
    <source>
        <strain evidence="2">Expedition CK06-06</strain>
    </source>
</reference>
<accession>X1MTF1</accession>
<dbReference type="AlphaFoldDB" id="X1MTF1"/>
<keyword evidence="1" id="KW-0533">Nickel</keyword>
<protein>
    <recommendedName>
        <fullName evidence="3">TIGR00299 family protein</fullName>
    </recommendedName>
</protein>
<dbReference type="InterPro" id="IPR002822">
    <property type="entry name" value="Ni_insertion"/>
</dbReference>
<feature type="non-terminal residue" evidence="2">
    <location>
        <position position="231"/>
    </location>
</feature>
<sequence length="231" mass="25628">MTVAYFDCFSGICGDMILGALIDLGLDIQFLKKELEKLNLSGYEINVKKVERNHITGTDVYVIVKEKQHPRNLQDINKIIDDSTLDAEIKQMSKKIFLKLAQAESMVHNTSIEKIHFHEVGAVDSIIDIVGAVIGIKKLDIDEIFCSHLPLGNGFVICAHGVIPIPAPATVELLKNVPVYQTDRMQELVTPTGAAIITTFTDYFGEMPHMKINKVGYGAGKTKSDYPNLLR</sequence>
<evidence type="ECO:0000313" key="2">
    <source>
        <dbReference type="EMBL" id="GAI21306.1"/>
    </source>
</evidence>
<dbReference type="Pfam" id="PF01969">
    <property type="entry name" value="Ni_insertion"/>
    <property type="match status" value="1"/>
</dbReference>
<organism evidence="2">
    <name type="scientific">marine sediment metagenome</name>
    <dbReference type="NCBI Taxonomy" id="412755"/>
    <lineage>
        <taxon>unclassified sequences</taxon>
        <taxon>metagenomes</taxon>
        <taxon>ecological metagenomes</taxon>
    </lineage>
</organism>
<evidence type="ECO:0000256" key="1">
    <source>
        <dbReference type="ARBA" id="ARBA00022596"/>
    </source>
</evidence>
<gene>
    <name evidence="2" type="ORF">S06H3_29463</name>
</gene>
<comment type="caution">
    <text evidence="2">The sequence shown here is derived from an EMBL/GenBank/DDBJ whole genome shotgun (WGS) entry which is preliminary data.</text>
</comment>
<dbReference type="PANTHER" id="PTHR36566">
    <property type="entry name" value="NICKEL INSERTION PROTEIN-RELATED"/>
    <property type="match status" value="1"/>
</dbReference>
<name>X1MTF1_9ZZZZ</name>